<proteinExistence type="inferred from homology"/>
<comment type="cofactor">
    <cofactor evidence="2">
        <name>Ca(2+)</name>
        <dbReference type="ChEBI" id="CHEBI:29108"/>
    </cofactor>
</comment>
<evidence type="ECO:0000256" key="9">
    <source>
        <dbReference type="ARBA" id="ARBA00023235"/>
    </source>
</evidence>
<evidence type="ECO:0000256" key="10">
    <source>
        <dbReference type="ARBA" id="ARBA00023277"/>
    </source>
</evidence>
<dbReference type="InterPro" id="IPR011013">
    <property type="entry name" value="Gal_mutarotase_sf_dom"/>
</dbReference>
<dbReference type="InterPro" id="IPR047215">
    <property type="entry name" value="Galactose_mutarotase-like"/>
</dbReference>
<name>A0A0A2M1R1_9FLAO</name>
<dbReference type="CDD" id="cd09019">
    <property type="entry name" value="galactose_mutarotase_like"/>
    <property type="match status" value="1"/>
</dbReference>
<evidence type="ECO:0000256" key="3">
    <source>
        <dbReference type="ARBA" id="ARBA00005028"/>
    </source>
</evidence>
<dbReference type="InterPro" id="IPR008183">
    <property type="entry name" value="Aldose_1/G6P_1-epimerase"/>
</dbReference>
<dbReference type="GO" id="GO:0004034">
    <property type="term" value="F:aldose 1-epimerase activity"/>
    <property type="evidence" value="ECO:0007669"/>
    <property type="project" value="UniProtKB-EC"/>
</dbReference>
<evidence type="ECO:0000256" key="7">
    <source>
        <dbReference type="ARBA" id="ARBA00014165"/>
    </source>
</evidence>
<dbReference type="eggNOG" id="COG2017">
    <property type="taxonomic scope" value="Bacteria"/>
</dbReference>
<feature type="active site" description="Proton donor" evidence="12">
    <location>
        <position position="180"/>
    </location>
</feature>
<comment type="pathway">
    <text evidence="3 11">Carbohydrate metabolism; hexose metabolism.</text>
</comment>
<dbReference type="RefSeq" id="WP_020214530.1">
    <property type="nucleotide sequence ID" value="NZ_JRLX01000013.1"/>
</dbReference>
<reference evidence="14 15" key="1">
    <citation type="submission" date="2013-09" db="EMBL/GenBank/DDBJ databases">
        <authorList>
            <person name="Zeng Z."/>
            <person name="Chen C."/>
        </authorList>
    </citation>
    <scope>NUCLEOTIDE SEQUENCE [LARGE SCALE GENOMIC DNA]</scope>
    <source>
        <strain evidence="14 15">WB 3.3-2</strain>
    </source>
</reference>
<dbReference type="Pfam" id="PF01263">
    <property type="entry name" value="Aldose_epim"/>
    <property type="match status" value="1"/>
</dbReference>
<dbReference type="GO" id="GO:0006006">
    <property type="term" value="P:glucose metabolic process"/>
    <property type="evidence" value="ECO:0007669"/>
    <property type="project" value="TreeGrafter"/>
</dbReference>
<keyword evidence="10 11" id="KW-0119">Carbohydrate metabolism</keyword>
<evidence type="ECO:0000313" key="15">
    <source>
        <dbReference type="Proteomes" id="UP000030152"/>
    </source>
</evidence>
<dbReference type="UniPathway" id="UPA00242"/>
<dbReference type="PANTHER" id="PTHR10091:SF0">
    <property type="entry name" value="GALACTOSE MUTAROTASE"/>
    <property type="match status" value="1"/>
</dbReference>
<keyword evidence="9 11" id="KW-0413">Isomerase</keyword>
<dbReference type="OrthoDB" id="9779408at2"/>
<evidence type="ECO:0000256" key="4">
    <source>
        <dbReference type="ARBA" id="ARBA00006206"/>
    </source>
</evidence>
<dbReference type="AlphaFoldDB" id="A0A0A2M1R1"/>
<comment type="similarity">
    <text evidence="4 11">Belongs to the aldose epimerase family.</text>
</comment>
<evidence type="ECO:0000256" key="8">
    <source>
        <dbReference type="ARBA" id="ARBA00022837"/>
    </source>
</evidence>
<dbReference type="GO" id="GO:0030246">
    <property type="term" value="F:carbohydrate binding"/>
    <property type="evidence" value="ECO:0007669"/>
    <property type="project" value="InterPro"/>
</dbReference>
<dbReference type="GO" id="GO:0033499">
    <property type="term" value="P:galactose catabolic process via UDP-galactose, Leloir pathway"/>
    <property type="evidence" value="ECO:0007669"/>
    <property type="project" value="TreeGrafter"/>
</dbReference>
<dbReference type="InterPro" id="IPR014718">
    <property type="entry name" value="GH-type_carb-bd"/>
</dbReference>
<evidence type="ECO:0000313" key="14">
    <source>
        <dbReference type="EMBL" id="KGO86164.1"/>
    </source>
</evidence>
<dbReference type="SUPFAM" id="SSF74650">
    <property type="entry name" value="Galactose mutarotase-like"/>
    <property type="match status" value="1"/>
</dbReference>
<dbReference type="PANTHER" id="PTHR10091">
    <property type="entry name" value="ALDOSE-1-EPIMERASE"/>
    <property type="match status" value="1"/>
</dbReference>
<feature type="binding site" evidence="13">
    <location>
        <begin position="180"/>
        <end position="182"/>
    </location>
    <ligand>
        <name>beta-D-galactose</name>
        <dbReference type="ChEBI" id="CHEBI:27667"/>
    </ligand>
</feature>
<dbReference type="InterPro" id="IPR018052">
    <property type="entry name" value="Ald1_epimerase_CS"/>
</dbReference>
<evidence type="ECO:0000256" key="12">
    <source>
        <dbReference type="PIRSR" id="PIRSR005096-1"/>
    </source>
</evidence>
<dbReference type="NCBIfam" id="NF008277">
    <property type="entry name" value="PRK11055.1"/>
    <property type="match status" value="1"/>
</dbReference>
<keyword evidence="8" id="KW-0106">Calcium</keyword>
<evidence type="ECO:0000256" key="1">
    <source>
        <dbReference type="ARBA" id="ARBA00001614"/>
    </source>
</evidence>
<feature type="binding site" evidence="13">
    <location>
        <begin position="84"/>
        <end position="85"/>
    </location>
    <ligand>
        <name>beta-D-galactose</name>
        <dbReference type="ChEBI" id="CHEBI:27667"/>
    </ligand>
</feature>
<evidence type="ECO:0000256" key="11">
    <source>
        <dbReference type="PIRNR" id="PIRNR005096"/>
    </source>
</evidence>
<dbReference type="STRING" id="1121895.GCA_000378485_03354"/>
<dbReference type="PIRSF" id="PIRSF005096">
    <property type="entry name" value="GALM"/>
    <property type="match status" value="1"/>
</dbReference>
<keyword evidence="15" id="KW-1185">Reference proteome</keyword>
<evidence type="ECO:0000256" key="2">
    <source>
        <dbReference type="ARBA" id="ARBA00001913"/>
    </source>
</evidence>
<feature type="active site" description="Proton acceptor" evidence="12">
    <location>
        <position position="305"/>
    </location>
</feature>
<comment type="subunit">
    <text evidence="5">Monomer.</text>
</comment>
<dbReference type="InterPro" id="IPR015443">
    <property type="entry name" value="Aldose_1-epimerase"/>
</dbReference>
<dbReference type="EMBL" id="JRLX01000013">
    <property type="protein sequence ID" value="KGO86164.1"/>
    <property type="molecule type" value="Genomic_DNA"/>
</dbReference>
<protein>
    <recommendedName>
        <fullName evidence="7 11">Aldose 1-epimerase</fullName>
        <ecNumber evidence="6 11">5.1.3.3</ecNumber>
    </recommendedName>
</protein>
<sequence length="341" mass="38440">MNQVITKTHHEHFGYHNGKAIFVFRLTNIHGNYIELTNYGAIVKSIVVPDKNGYRSNVVLGYPTLKGYLADRAYIGATIGRFANRIANAQFSIDDQHYQLHKNDGINNNHSGFSGFNNKVFDFVLGYDNVAFLLDTPDGEGGFPGKLKVKVVYKWTDANEFIIEYFAETDKPTPVNFTNHAYFNLSGRDETIHRHKLQIEADSMLESTPQYIPTGKIIQVSMQGFHGQALSDVMKDGGLNNFYIFNDDIPKNNPVCILSDDVSGRVMKVFTTYPGVQLYTGDFLDSADEGHNGKRYKPFDGLCLECQFYPDSPNHANFPDTILQPGRTYKHTITYAFGIKS</sequence>
<comment type="caution">
    <text evidence="14">The sequence shown here is derived from an EMBL/GenBank/DDBJ whole genome shotgun (WGS) entry which is preliminary data.</text>
</comment>
<evidence type="ECO:0000256" key="5">
    <source>
        <dbReference type="ARBA" id="ARBA00011245"/>
    </source>
</evidence>
<dbReference type="GO" id="GO:0005737">
    <property type="term" value="C:cytoplasm"/>
    <property type="evidence" value="ECO:0007669"/>
    <property type="project" value="TreeGrafter"/>
</dbReference>
<organism evidence="14 15">
    <name type="scientific">Flavobacterium rivuli WB 3.3-2 = DSM 21788</name>
    <dbReference type="NCBI Taxonomy" id="1121895"/>
    <lineage>
        <taxon>Bacteria</taxon>
        <taxon>Pseudomonadati</taxon>
        <taxon>Bacteroidota</taxon>
        <taxon>Flavobacteriia</taxon>
        <taxon>Flavobacteriales</taxon>
        <taxon>Flavobacteriaceae</taxon>
        <taxon>Flavobacterium</taxon>
    </lineage>
</organism>
<comment type="catalytic activity">
    <reaction evidence="1 11">
        <text>alpha-D-glucose = beta-D-glucose</text>
        <dbReference type="Rhea" id="RHEA:10264"/>
        <dbReference type="ChEBI" id="CHEBI:15903"/>
        <dbReference type="ChEBI" id="CHEBI:17925"/>
        <dbReference type="EC" id="5.1.3.3"/>
    </reaction>
</comment>
<dbReference type="Gene3D" id="2.70.98.10">
    <property type="match status" value="1"/>
</dbReference>
<evidence type="ECO:0000256" key="13">
    <source>
        <dbReference type="PIRSR" id="PIRSR005096-3"/>
    </source>
</evidence>
<gene>
    <name evidence="14" type="ORF">Q765_12685</name>
</gene>
<evidence type="ECO:0000256" key="6">
    <source>
        <dbReference type="ARBA" id="ARBA00013185"/>
    </source>
</evidence>
<dbReference type="Proteomes" id="UP000030152">
    <property type="component" value="Unassembled WGS sequence"/>
</dbReference>
<dbReference type="EC" id="5.1.3.3" evidence="6 11"/>
<accession>A0A0A2M1R1</accession>
<dbReference type="PROSITE" id="PS00545">
    <property type="entry name" value="ALDOSE_1_EPIMERASE"/>
    <property type="match status" value="1"/>
</dbReference>